<accession>A0A0P0Z5P8</accession>
<dbReference type="AlphaFoldDB" id="A0A0P0Z5P8"/>
<dbReference type="Gene3D" id="3.10.20.30">
    <property type="match status" value="1"/>
</dbReference>
<evidence type="ECO:0000256" key="5">
    <source>
        <dbReference type="ARBA" id="ARBA00022982"/>
    </source>
</evidence>
<dbReference type="InterPro" id="IPR001041">
    <property type="entry name" value="2Fe-2S_ferredoxin-type"/>
</dbReference>
<keyword evidence="3" id="KW-0001">2Fe-2S</keyword>
<keyword evidence="6" id="KW-0408">Iron</keyword>
<dbReference type="PANTHER" id="PTHR43112">
    <property type="entry name" value="FERREDOXIN"/>
    <property type="match status" value="1"/>
</dbReference>
<keyword evidence="5" id="KW-0249">Electron transport</keyword>
<dbReference type="EMBL" id="LC066380">
    <property type="protein sequence ID" value="BAT29446.1"/>
    <property type="molecule type" value="Genomic_DNA"/>
</dbReference>
<dbReference type="SUPFAM" id="SSF54292">
    <property type="entry name" value="2Fe-2S ferredoxin-like"/>
    <property type="match status" value="1"/>
</dbReference>
<reference evidence="10" key="1">
    <citation type="journal article" date="2015" name="Proc. Natl. Acad. Sci. U.S.A.">
        <title>Bacterial clade with the ribosomal RNA operon on a small plasmid rather than the chromosome.</title>
        <authorList>
            <person name="Anda M."/>
            <person name="Ohtsubo Y."/>
            <person name="Okubo T."/>
            <person name="Sugawara M."/>
            <person name="Nagata Y."/>
            <person name="Tsuda M."/>
            <person name="Minamisawa K."/>
            <person name="Mitsui H."/>
        </authorList>
    </citation>
    <scope>NUCLEOTIDE SEQUENCE</scope>
    <source>
        <strain evidence="10">DSM 21871</strain>
    </source>
</reference>
<dbReference type="PROSITE" id="PS51085">
    <property type="entry name" value="2FE2S_FER_2"/>
    <property type="match status" value="1"/>
</dbReference>
<dbReference type="PANTHER" id="PTHR43112:SF3">
    <property type="entry name" value="FERREDOXIN-2, CHLOROPLASTIC"/>
    <property type="match status" value="1"/>
</dbReference>
<dbReference type="InterPro" id="IPR012675">
    <property type="entry name" value="Beta-grasp_dom_sf"/>
</dbReference>
<evidence type="ECO:0000256" key="1">
    <source>
        <dbReference type="ARBA" id="ARBA00007874"/>
    </source>
</evidence>
<evidence type="ECO:0000256" key="4">
    <source>
        <dbReference type="ARBA" id="ARBA00022723"/>
    </source>
</evidence>
<feature type="domain" description="2Fe-2S ferredoxin-type" evidence="9">
    <location>
        <begin position="4"/>
        <end position="97"/>
    </location>
</feature>
<sequence>MRRHSVTLRNRGGLVLSVGEDEPIIHAVEAAGHVLPIGCRYGGCITCAARLVSGSVRQPNGTALNRRQSEAGYVLLCVARPKEDCVLDVGVESHDRLYVNPFASAAAADQLARAKGRSGRRCA</sequence>
<evidence type="ECO:0000313" key="10">
    <source>
        <dbReference type="EMBL" id="BAT29446.1"/>
    </source>
</evidence>
<evidence type="ECO:0000256" key="7">
    <source>
        <dbReference type="ARBA" id="ARBA00023014"/>
    </source>
</evidence>
<protein>
    <submittedName>
        <fullName evidence="10">Ferredoxin PetF</fullName>
    </submittedName>
</protein>
<name>A0A0P0Z5P8_9HYPH</name>
<keyword evidence="4" id="KW-0479">Metal-binding</keyword>
<dbReference type="GO" id="GO:0051537">
    <property type="term" value="F:2 iron, 2 sulfur cluster binding"/>
    <property type="evidence" value="ECO:0007669"/>
    <property type="project" value="UniProtKB-KW"/>
</dbReference>
<evidence type="ECO:0000256" key="8">
    <source>
        <dbReference type="ARBA" id="ARBA00034078"/>
    </source>
</evidence>
<keyword evidence="7" id="KW-0411">Iron-sulfur</keyword>
<evidence type="ECO:0000256" key="3">
    <source>
        <dbReference type="ARBA" id="ARBA00022714"/>
    </source>
</evidence>
<dbReference type="GO" id="GO:0046872">
    <property type="term" value="F:metal ion binding"/>
    <property type="evidence" value="ECO:0007669"/>
    <property type="project" value="UniProtKB-KW"/>
</dbReference>
<dbReference type="CDD" id="cd00207">
    <property type="entry name" value="fer2"/>
    <property type="match status" value="1"/>
</dbReference>
<evidence type="ECO:0000256" key="2">
    <source>
        <dbReference type="ARBA" id="ARBA00022448"/>
    </source>
</evidence>
<organism evidence="10">
    <name type="scientific">Aurantimonas manganoxydans</name>
    <dbReference type="NCBI Taxonomy" id="651183"/>
    <lineage>
        <taxon>Bacteria</taxon>
        <taxon>Pseudomonadati</taxon>
        <taxon>Pseudomonadota</taxon>
        <taxon>Alphaproteobacteria</taxon>
        <taxon>Hyphomicrobiales</taxon>
        <taxon>Aurantimonadaceae</taxon>
        <taxon>Aurantimonas</taxon>
    </lineage>
</organism>
<keyword evidence="2" id="KW-0813">Transport</keyword>
<evidence type="ECO:0000259" key="9">
    <source>
        <dbReference type="PROSITE" id="PS51085"/>
    </source>
</evidence>
<dbReference type="InterPro" id="IPR036010">
    <property type="entry name" value="2Fe-2S_ferredoxin-like_sf"/>
</dbReference>
<comment type="similarity">
    <text evidence="1">Belongs to the 2Fe2S plant-type ferredoxin family.</text>
</comment>
<proteinExistence type="inferred from homology"/>
<evidence type="ECO:0000256" key="6">
    <source>
        <dbReference type="ARBA" id="ARBA00023004"/>
    </source>
</evidence>
<comment type="cofactor">
    <cofactor evidence="8">
        <name>[2Fe-2S] cluster</name>
        <dbReference type="ChEBI" id="CHEBI:190135"/>
    </cofactor>
</comment>
<dbReference type="Pfam" id="PF00111">
    <property type="entry name" value="Fer2"/>
    <property type="match status" value="1"/>
</dbReference>